<organism evidence="3">
    <name type="scientific">Brassica cretica</name>
    <name type="common">Mustard</name>
    <dbReference type="NCBI Taxonomy" id="69181"/>
    <lineage>
        <taxon>Eukaryota</taxon>
        <taxon>Viridiplantae</taxon>
        <taxon>Streptophyta</taxon>
        <taxon>Embryophyta</taxon>
        <taxon>Tracheophyta</taxon>
        <taxon>Spermatophyta</taxon>
        <taxon>Magnoliopsida</taxon>
        <taxon>eudicotyledons</taxon>
        <taxon>Gunneridae</taxon>
        <taxon>Pentapetalae</taxon>
        <taxon>rosids</taxon>
        <taxon>malvids</taxon>
        <taxon>Brassicales</taxon>
        <taxon>Brassicaceae</taxon>
        <taxon>Brassiceae</taxon>
        <taxon>Brassica</taxon>
    </lineage>
</organism>
<protein>
    <recommendedName>
        <fullName evidence="2">Enhancer of mRNA-decapping protein 4 C-terminal domain-containing protein</fullName>
    </recommendedName>
</protein>
<evidence type="ECO:0000259" key="2">
    <source>
        <dbReference type="Pfam" id="PF21289"/>
    </source>
</evidence>
<accession>A0A8S9L9T1</accession>
<feature type="chain" id="PRO_5035858112" description="Enhancer of mRNA-decapping protein 4 C-terminal domain-containing protein" evidence="1">
    <location>
        <begin position="20"/>
        <end position="221"/>
    </location>
</feature>
<reference evidence="3" key="1">
    <citation type="submission" date="2019-12" db="EMBL/GenBank/DDBJ databases">
        <title>Genome sequencing and annotation of Brassica cretica.</title>
        <authorList>
            <person name="Studholme D.J."/>
            <person name="Sarris P.F."/>
        </authorList>
    </citation>
    <scope>NUCLEOTIDE SEQUENCE</scope>
    <source>
        <strain evidence="3">PFS-102/07</strain>
        <tissue evidence="3">Leaf</tissue>
    </source>
</reference>
<dbReference type="PANTHER" id="PTHR14873:SF1">
    <property type="entry name" value="OS06G0694100 PROTEIN"/>
    <property type="match status" value="1"/>
</dbReference>
<dbReference type="AlphaFoldDB" id="A0A8S9L9T1"/>
<name>A0A8S9L9T1_BRACR</name>
<dbReference type="PANTHER" id="PTHR14873">
    <property type="entry name" value="OS06G0694100 PROTEIN"/>
    <property type="match status" value="1"/>
</dbReference>
<feature type="domain" description="Enhancer of mRNA-decapping protein 4 C-terminal" evidence="2">
    <location>
        <begin position="3"/>
        <end position="63"/>
    </location>
</feature>
<dbReference type="Gene3D" id="1.10.220.100">
    <property type="entry name" value="conserved c-terminal region of ge- 1"/>
    <property type="match status" value="1"/>
</dbReference>
<dbReference type="Pfam" id="PF21289">
    <property type="entry name" value="EDC4_C"/>
    <property type="match status" value="1"/>
</dbReference>
<dbReference type="InterPro" id="IPR044938">
    <property type="entry name" value="EDC4_C_sf"/>
</dbReference>
<keyword evidence="1" id="KW-0732">Signal</keyword>
<evidence type="ECO:0000313" key="3">
    <source>
        <dbReference type="EMBL" id="KAF2602196.1"/>
    </source>
</evidence>
<feature type="signal peptide" evidence="1">
    <location>
        <begin position="1"/>
        <end position="19"/>
    </location>
</feature>
<sequence>MNLLRPSVLLSLLLHLSLDINKNTSRKLAWMTEVGLAIDTSDPSIVSFCPSIFEQVSKEILNLSESSSSWYERIMNEMLGHLERQPKNKERCMAWLRFVEPLLKALGRFLLAHFRRIFPLFFQWTHSDDPETVLLVLERVETVLRLTWIGNSPRFNPKHYKRALRQTFFSSCPPYLEATPRVCFYSLMKYTAGPKAYSSESAWRQYQDDPNLVTVGEYNMG</sequence>
<dbReference type="EMBL" id="QGKY02000094">
    <property type="protein sequence ID" value="KAF2602196.1"/>
    <property type="molecule type" value="Genomic_DNA"/>
</dbReference>
<evidence type="ECO:0000256" key="1">
    <source>
        <dbReference type="SAM" id="SignalP"/>
    </source>
</evidence>
<gene>
    <name evidence="3" type="ORF">F2Q70_00028611</name>
</gene>
<comment type="caution">
    <text evidence="3">The sequence shown here is derived from an EMBL/GenBank/DDBJ whole genome shotgun (WGS) entry which is preliminary data.</text>
</comment>
<proteinExistence type="predicted"/>
<dbReference type="InterPro" id="IPR049404">
    <property type="entry name" value="EDC4_C"/>
</dbReference>